<feature type="region of interest" description="Disordered" evidence="1">
    <location>
        <begin position="1"/>
        <end position="80"/>
    </location>
</feature>
<protein>
    <recommendedName>
        <fullName evidence="4">Autophagy protein</fullName>
    </recommendedName>
</protein>
<dbReference type="Proteomes" id="UP000758603">
    <property type="component" value="Unassembled WGS sequence"/>
</dbReference>
<dbReference type="EMBL" id="JAGPXC010000002">
    <property type="protein sequence ID" value="KAH6657826.1"/>
    <property type="molecule type" value="Genomic_DNA"/>
</dbReference>
<keyword evidence="3" id="KW-1185">Reference proteome</keyword>
<accession>A0A9P8UTD5</accession>
<evidence type="ECO:0008006" key="4">
    <source>
        <dbReference type="Google" id="ProtNLM"/>
    </source>
</evidence>
<feature type="compositionally biased region" description="Polar residues" evidence="1">
    <location>
        <begin position="1"/>
        <end position="15"/>
    </location>
</feature>
<proteinExistence type="predicted"/>
<sequence>MPSWWNSLWGSNTTDDPLGSLDPKLREYLEKESPIKYSNSQPQQSQQQQQPPHQTQPKATPAAHATQSEQEQVQPLVPRESQFQDGRYAHLWKNYRPLAEIEAETKSDQEKIMDVLEGYKERKNQIGKAALENCALEQVDWRKCMSNPTITERFTMCRAEIKKFERCYNMQTRLLKTLGYLSTANRSPELEEEIQMHADALYQKLVQQEAEVDAAKAEGRPVPKFAPVIPKKPMIAIPEVELSAEQQELMQTRLEKVSEDERPAEAEAFKAELRAKAELQGRIKSIWDQQAEERKVRQEQGQGSMWDKFMGTVRGGDEKK</sequence>
<evidence type="ECO:0000256" key="1">
    <source>
        <dbReference type="SAM" id="MobiDB-lite"/>
    </source>
</evidence>
<feature type="compositionally biased region" description="Low complexity" evidence="1">
    <location>
        <begin position="41"/>
        <end position="57"/>
    </location>
</feature>
<dbReference type="AlphaFoldDB" id="A0A9P8UTD5"/>
<evidence type="ECO:0000313" key="3">
    <source>
        <dbReference type="Proteomes" id="UP000758603"/>
    </source>
</evidence>
<feature type="compositionally biased region" description="Basic and acidic residues" evidence="1">
    <location>
        <begin position="23"/>
        <end position="34"/>
    </location>
</feature>
<dbReference type="RefSeq" id="XP_045962060.1">
    <property type="nucleotide sequence ID" value="XM_046106880.1"/>
</dbReference>
<evidence type="ECO:0000313" key="2">
    <source>
        <dbReference type="EMBL" id="KAH6657826.1"/>
    </source>
</evidence>
<feature type="region of interest" description="Disordered" evidence="1">
    <location>
        <begin position="296"/>
        <end position="320"/>
    </location>
</feature>
<gene>
    <name evidence="2" type="ORF">BKA67DRAFT_656068</name>
</gene>
<organism evidence="2 3">
    <name type="scientific">Truncatella angustata</name>
    <dbReference type="NCBI Taxonomy" id="152316"/>
    <lineage>
        <taxon>Eukaryota</taxon>
        <taxon>Fungi</taxon>
        <taxon>Dikarya</taxon>
        <taxon>Ascomycota</taxon>
        <taxon>Pezizomycotina</taxon>
        <taxon>Sordariomycetes</taxon>
        <taxon>Xylariomycetidae</taxon>
        <taxon>Amphisphaeriales</taxon>
        <taxon>Sporocadaceae</taxon>
        <taxon>Truncatella</taxon>
    </lineage>
</organism>
<reference evidence="2" key="1">
    <citation type="journal article" date="2021" name="Nat. Commun.">
        <title>Genetic determinants of endophytism in the Arabidopsis root mycobiome.</title>
        <authorList>
            <person name="Mesny F."/>
            <person name="Miyauchi S."/>
            <person name="Thiergart T."/>
            <person name="Pickel B."/>
            <person name="Atanasova L."/>
            <person name="Karlsson M."/>
            <person name="Huettel B."/>
            <person name="Barry K.W."/>
            <person name="Haridas S."/>
            <person name="Chen C."/>
            <person name="Bauer D."/>
            <person name="Andreopoulos W."/>
            <person name="Pangilinan J."/>
            <person name="LaButti K."/>
            <person name="Riley R."/>
            <person name="Lipzen A."/>
            <person name="Clum A."/>
            <person name="Drula E."/>
            <person name="Henrissat B."/>
            <person name="Kohler A."/>
            <person name="Grigoriev I.V."/>
            <person name="Martin F.M."/>
            <person name="Hacquard S."/>
        </authorList>
    </citation>
    <scope>NUCLEOTIDE SEQUENCE</scope>
    <source>
        <strain evidence="2">MPI-SDFR-AT-0073</strain>
    </source>
</reference>
<comment type="caution">
    <text evidence="2">The sequence shown here is derived from an EMBL/GenBank/DDBJ whole genome shotgun (WGS) entry which is preliminary data.</text>
</comment>
<dbReference type="OrthoDB" id="2103031at2759"/>
<name>A0A9P8UTD5_9PEZI</name>
<dbReference type="GeneID" id="70135771"/>